<dbReference type="InterPro" id="IPR023087">
    <property type="entry name" value="Flg_Motor_Flig_C"/>
</dbReference>
<name>A0ABQ0C550_9PROT</name>
<dbReference type="PRINTS" id="PR00954">
    <property type="entry name" value="FLGMOTORFLIG"/>
</dbReference>
<keyword evidence="8" id="KW-0472">Membrane</keyword>
<evidence type="ECO:0000259" key="13">
    <source>
        <dbReference type="Pfam" id="PF14842"/>
    </source>
</evidence>
<keyword evidence="7" id="KW-0283">Flagellar rotation</keyword>
<evidence type="ECO:0000256" key="10">
    <source>
        <dbReference type="ARBA" id="ARBA00025598"/>
    </source>
</evidence>
<dbReference type="Pfam" id="PF14841">
    <property type="entry name" value="FliG_M"/>
    <property type="match status" value="1"/>
</dbReference>
<dbReference type="Pfam" id="PF14842">
    <property type="entry name" value="FliG_N"/>
    <property type="match status" value="1"/>
</dbReference>
<evidence type="ECO:0000313" key="15">
    <source>
        <dbReference type="Proteomes" id="UP001628193"/>
    </source>
</evidence>
<reference evidence="14 15" key="2">
    <citation type="submission" date="2024-09" db="EMBL/GenBank/DDBJ databases">
        <title>Draft genome sequence of Candidatus Magnetaquicoccaceae bacterium FCR-1.</title>
        <authorList>
            <person name="Shimoshige H."/>
            <person name="Shimamura S."/>
            <person name="Taoka A."/>
            <person name="Kobayashi H."/>
            <person name="Maekawa T."/>
        </authorList>
    </citation>
    <scope>NUCLEOTIDE SEQUENCE [LARGE SCALE GENOMIC DNA]</scope>
    <source>
        <strain evidence="14 15">FCR-1</strain>
    </source>
</reference>
<evidence type="ECO:0000256" key="5">
    <source>
        <dbReference type="ARBA" id="ARBA00022475"/>
    </source>
</evidence>
<feature type="domain" description="Flagellar motor switch protein FliG C-terminal" evidence="11">
    <location>
        <begin position="248"/>
        <end position="353"/>
    </location>
</feature>
<dbReference type="RefSeq" id="WP_420903734.1">
    <property type="nucleotide sequence ID" value="NZ_BAAFGK010000001.1"/>
</dbReference>
<comment type="similarity">
    <text evidence="3">Belongs to the FliG family.</text>
</comment>
<evidence type="ECO:0000256" key="4">
    <source>
        <dbReference type="ARBA" id="ARBA00021870"/>
    </source>
</evidence>
<dbReference type="InterPro" id="IPR000090">
    <property type="entry name" value="Flg_Motor_Flig"/>
</dbReference>
<dbReference type="PANTHER" id="PTHR30534">
    <property type="entry name" value="FLAGELLAR MOTOR SWITCH PROTEIN FLIG"/>
    <property type="match status" value="1"/>
</dbReference>
<evidence type="ECO:0000256" key="9">
    <source>
        <dbReference type="ARBA" id="ARBA00023143"/>
    </source>
</evidence>
<keyword evidence="14" id="KW-0966">Cell projection</keyword>
<comment type="function">
    <text evidence="10">FliG is one of three proteins (FliG, FliN, FliM) that forms the rotor-mounted switch complex (C ring), located at the base of the basal body. This complex interacts with the CheY and CheZ chemotaxis proteins, in addition to contacting components of the motor that determine the direction of flagellar rotation.</text>
</comment>
<sequence length="363" mass="40543">MAEAAVDNEVWNEPAGEAVPKRKISSRTKLTGKEKAAIFILSLADEDVKKILDGMQEDEVRELTRTIARIGSTPQDVVRAVRQEFLDRFELQQFDVRGGMNKVKDMISKALGKEKARQFLKELQQGPKNTPWEILNAMEPTLVATFLSNEHPQSIALILSQLQVEQASYVVDYLISDVQQEVILRMAKLGSLPPGALEDIEESLLTELEALGATRGGYAKEGGGGVKKVAELLNMMSRDLSDKLLAYLDEEDNPLAEEVRKEMFLFEDLLLMDDKSFQTLLREVNNDELLSALKGTDDRLKEKFFQNMSERAAEMLREDLEMMGPVKVADVESAQQSILKAARRLEAEGAIVIMGKGTDDVVL</sequence>
<evidence type="ECO:0000259" key="12">
    <source>
        <dbReference type="Pfam" id="PF14841"/>
    </source>
</evidence>
<dbReference type="Pfam" id="PF01706">
    <property type="entry name" value="FliG_C"/>
    <property type="match status" value="1"/>
</dbReference>
<keyword evidence="9" id="KW-0975">Bacterial flagellum</keyword>
<gene>
    <name evidence="14" type="primary">fliG</name>
    <name evidence="14" type="ORF">SIID45300_00322</name>
</gene>
<dbReference type="InterPro" id="IPR011002">
    <property type="entry name" value="FliG_a-hlx"/>
</dbReference>
<keyword evidence="14" id="KW-0969">Cilium</keyword>
<dbReference type="SUPFAM" id="SSF48029">
    <property type="entry name" value="FliG"/>
    <property type="match status" value="2"/>
</dbReference>
<evidence type="ECO:0000259" key="11">
    <source>
        <dbReference type="Pfam" id="PF01706"/>
    </source>
</evidence>
<dbReference type="EMBL" id="BAAFGK010000001">
    <property type="protein sequence ID" value="GAB0056023.1"/>
    <property type="molecule type" value="Genomic_DNA"/>
</dbReference>
<dbReference type="Proteomes" id="UP001628193">
    <property type="component" value="Unassembled WGS sequence"/>
</dbReference>
<evidence type="ECO:0000256" key="6">
    <source>
        <dbReference type="ARBA" id="ARBA00022500"/>
    </source>
</evidence>
<feature type="domain" description="Flagellar motor switch protein FliG N-terminal" evidence="13">
    <location>
        <begin position="29"/>
        <end position="132"/>
    </location>
</feature>
<proteinExistence type="inferred from homology"/>
<dbReference type="NCBIfam" id="TIGR00207">
    <property type="entry name" value="fliG"/>
    <property type="match status" value="1"/>
</dbReference>
<accession>A0ABQ0C550</accession>
<dbReference type="Gene3D" id="1.10.220.30">
    <property type="match status" value="3"/>
</dbReference>
<keyword evidence="15" id="KW-1185">Reference proteome</keyword>
<evidence type="ECO:0000256" key="8">
    <source>
        <dbReference type="ARBA" id="ARBA00023136"/>
    </source>
</evidence>
<evidence type="ECO:0000313" key="14">
    <source>
        <dbReference type="EMBL" id="GAB0056023.1"/>
    </source>
</evidence>
<dbReference type="InterPro" id="IPR028263">
    <property type="entry name" value="FliG_N"/>
</dbReference>
<dbReference type="PIRSF" id="PIRSF003161">
    <property type="entry name" value="FliG"/>
    <property type="match status" value="1"/>
</dbReference>
<reference evidence="14 15" key="1">
    <citation type="submission" date="2024-05" db="EMBL/GenBank/DDBJ databases">
        <authorList>
            <consortium name="Candidatus Magnetaquicoccaceae bacterium FCR-1 genome sequencing consortium"/>
            <person name="Shimoshige H."/>
            <person name="Shimamura S."/>
            <person name="Taoka A."/>
            <person name="Kobayashi H."/>
            <person name="Maekawa T."/>
        </authorList>
    </citation>
    <scope>NUCLEOTIDE SEQUENCE [LARGE SCALE GENOMIC DNA]</scope>
    <source>
        <strain evidence="14 15">FCR-1</strain>
    </source>
</reference>
<dbReference type="PANTHER" id="PTHR30534:SF0">
    <property type="entry name" value="FLAGELLAR MOTOR SWITCH PROTEIN FLIG"/>
    <property type="match status" value="1"/>
</dbReference>
<keyword evidence="5" id="KW-1003">Cell membrane</keyword>
<comment type="caution">
    <text evidence="14">The sequence shown here is derived from an EMBL/GenBank/DDBJ whole genome shotgun (WGS) entry which is preliminary data.</text>
</comment>
<protein>
    <recommendedName>
        <fullName evidence="4">Flagellar motor switch protein FliG</fullName>
    </recommendedName>
</protein>
<feature type="domain" description="Flagellar motor switch protein FliG middle" evidence="12">
    <location>
        <begin position="140"/>
        <end position="213"/>
    </location>
</feature>
<comment type="subcellular location">
    <subcellularLocation>
        <location evidence="1">Bacterial flagellum basal body</location>
    </subcellularLocation>
    <subcellularLocation>
        <location evidence="2">Cell membrane</location>
        <topology evidence="2">Peripheral membrane protein</topology>
        <orientation evidence="2">Cytoplasmic side</orientation>
    </subcellularLocation>
</comment>
<organism evidence="14 15">
    <name type="scientific">Candidatus Magnetaquiglobus chichijimensis</name>
    <dbReference type="NCBI Taxonomy" id="3141448"/>
    <lineage>
        <taxon>Bacteria</taxon>
        <taxon>Pseudomonadati</taxon>
        <taxon>Pseudomonadota</taxon>
        <taxon>Magnetococcia</taxon>
        <taxon>Magnetococcales</taxon>
        <taxon>Candidatus Magnetaquicoccaceae</taxon>
        <taxon>Candidatus Magnetaquiglobus</taxon>
    </lineage>
</organism>
<dbReference type="InterPro" id="IPR032779">
    <property type="entry name" value="FliG_M"/>
</dbReference>
<evidence type="ECO:0000256" key="3">
    <source>
        <dbReference type="ARBA" id="ARBA00010299"/>
    </source>
</evidence>
<keyword evidence="14" id="KW-0282">Flagellum</keyword>
<evidence type="ECO:0000256" key="2">
    <source>
        <dbReference type="ARBA" id="ARBA00004413"/>
    </source>
</evidence>
<evidence type="ECO:0000256" key="7">
    <source>
        <dbReference type="ARBA" id="ARBA00022779"/>
    </source>
</evidence>
<evidence type="ECO:0000256" key="1">
    <source>
        <dbReference type="ARBA" id="ARBA00004117"/>
    </source>
</evidence>
<keyword evidence="6" id="KW-0145">Chemotaxis</keyword>